<dbReference type="InterPro" id="IPR039537">
    <property type="entry name" value="Retrotran_Ty1/copia-like"/>
</dbReference>
<comment type="catalytic activity">
    <reaction evidence="14">
        <text>DNA(n) + a 2'-deoxyribonucleoside 5'-triphosphate = DNA(n+1) + diphosphate</text>
        <dbReference type="Rhea" id="RHEA:22508"/>
        <dbReference type="Rhea" id="RHEA-COMP:17339"/>
        <dbReference type="Rhea" id="RHEA-COMP:17340"/>
        <dbReference type="ChEBI" id="CHEBI:33019"/>
        <dbReference type="ChEBI" id="CHEBI:61560"/>
        <dbReference type="ChEBI" id="CHEBI:173112"/>
        <dbReference type="EC" id="2.7.7.7"/>
    </reaction>
</comment>
<name>A0A9Q3PBK3_9BASI</name>
<dbReference type="InterPro" id="IPR012337">
    <property type="entry name" value="RNaseH-like_sf"/>
</dbReference>
<feature type="transmembrane region" description="Helical" evidence="16">
    <location>
        <begin position="6"/>
        <end position="24"/>
    </location>
</feature>
<keyword evidence="16" id="KW-0472">Membrane</keyword>
<dbReference type="AlphaFoldDB" id="A0A9Q3PBK3"/>
<keyword evidence="19" id="KW-1185">Reference proteome</keyword>
<gene>
    <name evidence="18" type="ORF">O181_095783</name>
</gene>
<keyword evidence="16" id="KW-1133">Transmembrane helix</keyword>
<dbReference type="EMBL" id="AVOT02063325">
    <property type="protein sequence ID" value="MBW0556068.1"/>
    <property type="molecule type" value="Genomic_DNA"/>
</dbReference>
<evidence type="ECO:0000259" key="17">
    <source>
        <dbReference type="PROSITE" id="PS50994"/>
    </source>
</evidence>
<keyword evidence="5" id="KW-0255">Endonuclease</keyword>
<evidence type="ECO:0000256" key="1">
    <source>
        <dbReference type="ARBA" id="ARBA00022578"/>
    </source>
</evidence>
<keyword evidence="4" id="KW-0479">Metal-binding</keyword>
<dbReference type="Gene3D" id="3.30.420.10">
    <property type="entry name" value="Ribonuclease H-like superfamily/Ribonuclease H"/>
    <property type="match status" value="1"/>
</dbReference>
<dbReference type="InterPro" id="IPR036397">
    <property type="entry name" value="RNaseH_sf"/>
</dbReference>
<dbReference type="GO" id="GO:0004519">
    <property type="term" value="F:endonuclease activity"/>
    <property type="evidence" value="ECO:0007669"/>
    <property type="project" value="UniProtKB-KW"/>
</dbReference>
<reference evidence="18" key="1">
    <citation type="submission" date="2021-03" db="EMBL/GenBank/DDBJ databases">
        <title>Draft genome sequence of rust myrtle Austropuccinia psidii MF-1, a brazilian biotype.</title>
        <authorList>
            <person name="Quecine M.C."/>
            <person name="Pachon D.M.R."/>
            <person name="Bonatelli M.L."/>
            <person name="Correr F.H."/>
            <person name="Franceschini L.M."/>
            <person name="Leite T.F."/>
            <person name="Margarido G.R.A."/>
            <person name="Almeida C.A."/>
            <person name="Ferrarezi J.A."/>
            <person name="Labate C.A."/>
        </authorList>
    </citation>
    <scope>NUCLEOTIDE SEQUENCE</scope>
    <source>
        <strain evidence="18">MF-1</strain>
    </source>
</reference>
<keyword evidence="1" id="KW-0815">Transposition</keyword>
<evidence type="ECO:0000256" key="13">
    <source>
        <dbReference type="ARBA" id="ARBA00048173"/>
    </source>
</evidence>
<evidence type="ECO:0000256" key="9">
    <source>
        <dbReference type="ARBA" id="ARBA00022908"/>
    </source>
</evidence>
<keyword evidence="2" id="KW-0548">Nucleotidyltransferase</keyword>
<keyword evidence="12" id="KW-0233">DNA recombination</keyword>
<protein>
    <recommendedName>
        <fullName evidence="17">Integrase catalytic domain-containing protein</fullName>
    </recommendedName>
</protein>
<evidence type="ECO:0000313" key="19">
    <source>
        <dbReference type="Proteomes" id="UP000765509"/>
    </source>
</evidence>
<keyword evidence="10" id="KW-0695">RNA-directed DNA polymerase</keyword>
<keyword evidence="6" id="KW-0378">Hydrolase</keyword>
<keyword evidence="3" id="KW-0540">Nuclease</keyword>
<accession>A0A9Q3PBK3</accession>
<comment type="catalytic activity">
    <reaction evidence="13">
        <text>DNA(n) + a 2'-deoxyribonucleoside 5'-triphosphate = DNA(n+1) + diphosphate</text>
        <dbReference type="Rhea" id="RHEA:22508"/>
        <dbReference type="Rhea" id="RHEA-COMP:17339"/>
        <dbReference type="Rhea" id="RHEA-COMP:17340"/>
        <dbReference type="ChEBI" id="CHEBI:33019"/>
        <dbReference type="ChEBI" id="CHEBI:61560"/>
        <dbReference type="ChEBI" id="CHEBI:173112"/>
        <dbReference type="EC" id="2.7.7.49"/>
    </reaction>
</comment>
<keyword evidence="11" id="KW-0239">DNA-directed DNA polymerase</keyword>
<feature type="compositionally biased region" description="Polar residues" evidence="15">
    <location>
        <begin position="330"/>
        <end position="339"/>
    </location>
</feature>
<dbReference type="GO" id="GO:0016787">
    <property type="term" value="F:hydrolase activity"/>
    <property type="evidence" value="ECO:0007669"/>
    <property type="project" value="UniProtKB-KW"/>
</dbReference>
<dbReference type="PANTHER" id="PTHR42648">
    <property type="entry name" value="TRANSPOSASE, PUTATIVE-RELATED"/>
    <property type="match status" value="1"/>
</dbReference>
<dbReference type="InterPro" id="IPR001584">
    <property type="entry name" value="Integrase_cat-core"/>
</dbReference>
<evidence type="ECO:0000256" key="8">
    <source>
        <dbReference type="ARBA" id="ARBA00022884"/>
    </source>
</evidence>
<evidence type="ECO:0000256" key="3">
    <source>
        <dbReference type="ARBA" id="ARBA00022722"/>
    </source>
</evidence>
<evidence type="ECO:0000256" key="12">
    <source>
        <dbReference type="ARBA" id="ARBA00023172"/>
    </source>
</evidence>
<dbReference type="GO" id="GO:0003887">
    <property type="term" value="F:DNA-directed DNA polymerase activity"/>
    <property type="evidence" value="ECO:0007669"/>
    <property type="project" value="UniProtKB-KW"/>
</dbReference>
<evidence type="ECO:0000256" key="16">
    <source>
        <dbReference type="SAM" id="Phobius"/>
    </source>
</evidence>
<dbReference type="PROSITE" id="PS50994">
    <property type="entry name" value="INTEGRASE"/>
    <property type="match status" value="1"/>
</dbReference>
<dbReference type="SUPFAM" id="SSF53098">
    <property type="entry name" value="Ribonuclease H-like"/>
    <property type="match status" value="1"/>
</dbReference>
<evidence type="ECO:0000256" key="7">
    <source>
        <dbReference type="ARBA" id="ARBA00022842"/>
    </source>
</evidence>
<keyword evidence="9" id="KW-0229">DNA integration</keyword>
<comment type="caution">
    <text evidence="18">The sequence shown here is derived from an EMBL/GenBank/DDBJ whole genome shotgun (WGS) entry which is preliminary data.</text>
</comment>
<keyword evidence="8" id="KW-0694">RNA-binding</keyword>
<evidence type="ECO:0000256" key="11">
    <source>
        <dbReference type="ARBA" id="ARBA00022932"/>
    </source>
</evidence>
<keyword evidence="16" id="KW-0812">Transmembrane</keyword>
<sequence length="467" mass="53183">MFWWYFGYTIGLWYFGCHACALVLSHRLTLGHPSDSYIKALLKDRRINGSFTHSSDCPVCHQAKIRNRPHSQTLPRADAPFSKIHMDTLQINPQTCKGHKYILVLIDDYSRFNRIYLLTEKSQAADYIKSYLMEIKNKLDITPGYLHTDRGYFSQKRPPESPQTNGVAERFNQTLLSKMRCLLGQSNIPISYWDEAAAHASLLLNLLPHKNLMMKTPASVLNKTNCSIEPEVDLKRLVPFGMKVTAKISNPSSKIEPQGEILRALTFEKYSDGLRLLNLETSKIQVSHDYTLTARNPTPSMNQPASVLPNASSLKMKLRIPSSKPEEQPTIAQPLSQSIDAEHSSRPSHTPAIYEPSKNYKYVPYYKEAPRNISSSIKKDNIVTGKRNSHYRENLLLADIVPYSKAVNDPIEAPKWKKAMDAEYHSLISQNTGELVPYPPKPAKVISGMWRLSHKRNEHGETYRYKA</sequence>
<feature type="domain" description="Integrase catalytic" evidence="17">
    <location>
        <begin position="76"/>
        <end position="225"/>
    </location>
</feature>
<dbReference type="GO" id="GO:0005634">
    <property type="term" value="C:nucleus"/>
    <property type="evidence" value="ECO:0007669"/>
    <property type="project" value="UniProtKB-ARBA"/>
</dbReference>
<dbReference type="PANTHER" id="PTHR42648:SF11">
    <property type="entry name" value="TRANSPOSON TY4-P GAG-POL POLYPROTEIN"/>
    <property type="match status" value="1"/>
</dbReference>
<dbReference type="GO" id="GO:0032196">
    <property type="term" value="P:transposition"/>
    <property type="evidence" value="ECO:0007669"/>
    <property type="project" value="UniProtKB-KW"/>
</dbReference>
<evidence type="ECO:0000313" key="18">
    <source>
        <dbReference type="EMBL" id="MBW0556068.1"/>
    </source>
</evidence>
<dbReference type="GO" id="GO:0046872">
    <property type="term" value="F:metal ion binding"/>
    <property type="evidence" value="ECO:0007669"/>
    <property type="project" value="UniProtKB-KW"/>
</dbReference>
<feature type="region of interest" description="Disordered" evidence="15">
    <location>
        <begin position="320"/>
        <end position="355"/>
    </location>
</feature>
<evidence type="ECO:0000256" key="6">
    <source>
        <dbReference type="ARBA" id="ARBA00022801"/>
    </source>
</evidence>
<evidence type="ECO:0000256" key="10">
    <source>
        <dbReference type="ARBA" id="ARBA00022918"/>
    </source>
</evidence>
<dbReference type="OrthoDB" id="2506833at2759"/>
<evidence type="ECO:0000256" key="15">
    <source>
        <dbReference type="SAM" id="MobiDB-lite"/>
    </source>
</evidence>
<dbReference type="Pfam" id="PF00665">
    <property type="entry name" value="rve"/>
    <property type="match status" value="1"/>
</dbReference>
<dbReference type="GO" id="GO:0015074">
    <property type="term" value="P:DNA integration"/>
    <property type="evidence" value="ECO:0007669"/>
    <property type="project" value="UniProtKB-KW"/>
</dbReference>
<evidence type="ECO:0000256" key="4">
    <source>
        <dbReference type="ARBA" id="ARBA00022723"/>
    </source>
</evidence>
<proteinExistence type="predicted"/>
<evidence type="ECO:0000256" key="2">
    <source>
        <dbReference type="ARBA" id="ARBA00022695"/>
    </source>
</evidence>
<dbReference type="GO" id="GO:0003964">
    <property type="term" value="F:RNA-directed DNA polymerase activity"/>
    <property type="evidence" value="ECO:0007669"/>
    <property type="project" value="UniProtKB-KW"/>
</dbReference>
<dbReference type="Proteomes" id="UP000765509">
    <property type="component" value="Unassembled WGS sequence"/>
</dbReference>
<keyword evidence="7" id="KW-0460">Magnesium</keyword>
<organism evidence="18 19">
    <name type="scientific">Austropuccinia psidii MF-1</name>
    <dbReference type="NCBI Taxonomy" id="1389203"/>
    <lineage>
        <taxon>Eukaryota</taxon>
        <taxon>Fungi</taxon>
        <taxon>Dikarya</taxon>
        <taxon>Basidiomycota</taxon>
        <taxon>Pucciniomycotina</taxon>
        <taxon>Pucciniomycetes</taxon>
        <taxon>Pucciniales</taxon>
        <taxon>Sphaerophragmiaceae</taxon>
        <taxon>Austropuccinia</taxon>
    </lineage>
</organism>
<dbReference type="GO" id="GO:0006310">
    <property type="term" value="P:DNA recombination"/>
    <property type="evidence" value="ECO:0007669"/>
    <property type="project" value="UniProtKB-KW"/>
</dbReference>
<evidence type="ECO:0000256" key="5">
    <source>
        <dbReference type="ARBA" id="ARBA00022759"/>
    </source>
</evidence>
<keyword evidence="11" id="KW-0808">Transferase</keyword>
<evidence type="ECO:0000256" key="14">
    <source>
        <dbReference type="ARBA" id="ARBA00049244"/>
    </source>
</evidence>
<dbReference type="GO" id="GO:0003723">
    <property type="term" value="F:RNA binding"/>
    <property type="evidence" value="ECO:0007669"/>
    <property type="project" value="UniProtKB-KW"/>
</dbReference>